<keyword evidence="5 6" id="KW-0804">Transcription</keyword>
<keyword evidence="4 6" id="KW-0238">DNA-binding</keyword>
<dbReference type="NCBIfam" id="TIGR02937">
    <property type="entry name" value="sigma70-ECF"/>
    <property type="match status" value="1"/>
</dbReference>
<dbReference type="PROSITE" id="PS01063">
    <property type="entry name" value="SIGMA70_ECF"/>
    <property type="match status" value="1"/>
</dbReference>
<dbReference type="InterPro" id="IPR000838">
    <property type="entry name" value="RNA_pol_sigma70_ECF_CS"/>
</dbReference>
<feature type="domain" description="RNA polymerase sigma-70 region 2" evidence="7">
    <location>
        <begin position="28"/>
        <end position="91"/>
    </location>
</feature>
<evidence type="ECO:0000256" key="4">
    <source>
        <dbReference type="ARBA" id="ARBA00023125"/>
    </source>
</evidence>
<dbReference type="Proteomes" id="UP000244240">
    <property type="component" value="Unassembled WGS sequence"/>
</dbReference>
<dbReference type="RefSeq" id="WP_108024162.1">
    <property type="nucleotide sequence ID" value="NZ_QBKR01000014.1"/>
</dbReference>
<dbReference type="OrthoDB" id="9785675at2"/>
<dbReference type="Gene3D" id="1.10.10.10">
    <property type="entry name" value="Winged helix-like DNA-binding domain superfamily/Winged helix DNA-binding domain"/>
    <property type="match status" value="1"/>
</dbReference>
<dbReference type="InterPro" id="IPR014284">
    <property type="entry name" value="RNA_pol_sigma-70_dom"/>
</dbReference>
<evidence type="ECO:0000256" key="2">
    <source>
        <dbReference type="ARBA" id="ARBA00023015"/>
    </source>
</evidence>
<dbReference type="PANTHER" id="PTHR43133">
    <property type="entry name" value="RNA POLYMERASE ECF-TYPE SIGMA FACTO"/>
    <property type="match status" value="1"/>
</dbReference>
<dbReference type="GO" id="GO:0016987">
    <property type="term" value="F:sigma factor activity"/>
    <property type="evidence" value="ECO:0007669"/>
    <property type="project" value="UniProtKB-KW"/>
</dbReference>
<dbReference type="SUPFAM" id="SSF88659">
    <property type="entry name" value="Sigma3 and sigma4 domains of RNA polymerase sigma factors"/>
    <property type="match status" value="1"/>
</dbReference>
<evidence type="ECO:0000313" key="9">
    <source>
        <dbReference type="EMBL" id="PTX58928.1"/>
    </source>
</evidence>
<evidence type="ECO:0000256" key="3">
    <source>
        <dbReference type="ARBA" id="ARBA00023082"/>
    </source>
</evidence>
<keyword evidence="3 6" id="KW-0731">Sigma factor</keyword>
<evidence type="ECO:0000259" key="8">
    <source>
        <dbReference type="Pfam" id="PF08281"/>
    </source>
</evidence>
<dbReference type="AlphaFoldDB" id="A0A2T6BS72"/>
<protein>
    <recommendedName>
        <fullName evidence="6">RNA polymerase sigma factor</fullName>
    </recommendedName>
</protein>
<dbReference type="Pfam" id="PF08281">
    <property type="entry name" value="Sigma70_r4_2"/>
    <property type="match status" value="1"/>
</dbReference>
<dbReference type="NCBIfam" id="NF007223">
    <property type="entry name" value="PRK09641.1"/>
    <property type="match status" value="1"/>
</dbReference>
<dbReference type="GO" id="GO:0006950">
    <property type="term" value="P:response to stress"/>
    <property type="evidence" value="ECO:0007669"/>
    <property type="project" value="UniProtKB-ARBA"/>
</dbReference>
<dbReference type="EMBL" id="QBKR01000014">
    <property type="protein sequence ID" value="PTX58928.1"/>
    <property type="molecule type" value="Genomic_DNA"/>
</dbReference>
<organism evidence="9 10">
    <name type="scientific">Melghirimyces profundicolus</name>
    <dbReference type="NCBI Taxonomy" id="1242148"/>
    <lineage>
        <taxon>Bacteria</taxon>
        <taxon>Bacillati</taxon>
        <taxon>Bacillota</taxon>
        <taxon>Bacilli</taxon>
        <taxon>Bacillales</taxon>
        <taxon>Thermoactinomycetaceae</taxon>
        <taxon>Melghirimyces</taxon>
    </lineage>
</organism>
<dbReference type="Gene3D" id="1.10.1740.10">
    <property type="match status" value="1"/>
</dbReference>
<dbReference type="InterPro" id="IPR013249">
    <property type="entry name" value="RNA_pol_sigma70_r4_t2"/>
</dbReference>
<name>A0A2T6BS72_9BACL</name>
<accession>A0A2T6BS72</accession>
<proteinExistence type="inferred from homology"/>
<gene>
    <name evidence="9" type="ORF">C8P63_114111</name>
</gene>
<dbReference type="PANTHER" id="PTHR43133:SF60">
    <property type="entry name" value="RNA POLYMERASE SIGMA FACTOR SIGV"/>
    <property type="match status" value="1"/>
</dbReference>
<dbReference type="Pfam" id="PF04542">
    <property type="entry name" value="Sigma70_r2"/>
    <property type="match status" value="1"/>
</dbReference>
<dbReference type="GO" id="GO:0003677">
    <property type="term" value="F:DNA binding"/>
    <property type="evidence" value="ECO:0007669"/>
    <property type="project" value="UniProtKB-KW"/>
</dbReference>
<dbReference type="GO" id="GO:0006352">
    <property type="term" value="P:DNA-templated transcription initiation"/>
    <property type="evidence" value="ECO:0007669"/>
    <property type="project" value="InterPro"/>
</dbReference>
<evidence type="ECO:0000256" key="1">
    <source>
        <dbReference type="ARBA" id="ARBA00010641"/>
    </source>
</evidence>
<keyword evidence="10" id="KW-1185">Reference proteome</keyword>
<dbReference type="InterPro" id="IPR007627">
    <property type="entry name" value="RNA_pol_sigma70_r2"/>
</dbReference>
<dbReference type="InterPro" id="IPR039425">
    <property type="entry name" value="RNA_pol_sigma-70-like"/>
</dbReference>
<sequence>MIKNRDELEWIKRVRSGDRAAFARLVYPYRRRIYSLAYQKLNHAQEAEDIVQETFLRAYIHLHRFSCRHPFSTWIYRIATNLCIDRIRKKKAEVHLDAPLGREEGGCWYHFVASREKTPEEWLIDREQQWEVRRALRALPSNYRSVMLLRYIQQMPLSEIGEKLQMPVTTVKTRVHRGRKALVRRLASSV</sequence>
<comment type="similarity">
    <text evidence="1 6">Belongs to the sigma-70 factor family. ECF subfamily.</text>
</comment>
<reference evidence="9 10" key="1">
    <citation type="submission" date="2018-04" db="EMBL/GenBank/DDBJ databases">
        <title>Genomic Encyclopedia of Archaeal and Bacterial Type Strains, Phase II (KMG-II): from individual species to whole genera.</title>
        <authorList>
            <person name="Goeker M."/>
        </authorList>
    </citation>
    <scope>NUCLEOTIDE SEQUENCE [LARGE SCALE GENOMIC DNA]</scope>
    <source>
        <strain evidence="9 10">DSM 45787</strain>
    </source>
</reference>
<evidence type="ECO:0000259" key="7">
    <source>
        <dbReference type="Pfam" id="PF04542"/>
    </source>
</evidence>
<dbReference type="InterPro" id="IPR013325">
    <property type="entry name" value="RNA_pol_sigma_r2"/>
</dbReference>
<dbReference type="InterPro" id="IPR013324">
    <property type="entry name" value="RNA_pol_sigma_r3/r4-like"/>
</dbReference>
<evidence type="ECO:0000313" key="10">
    <source>
        <dbReference type="Proteomes" id="UP000244240"/>
    </source>
</evidence>
<dbReference type="SUPFAM" id="SSF88946">
    <property type="entry name" value="Sigma2 domain of RNA polymerase sigma factors"/>
    <property type="match status" value="1"/>
</dbReference>
<dbReference type="CDD" id="cd06171">
    <property type="entry name" value="Sigma70_r4"/>
    <property type="match status" value="1"/>
</dbReference>
<feature type="domain" description="RNA polymerase sigma factor 70 region 4 type 2" evidence="8">
    <location>
        <begin position="131"/>
        <end position="182"/>
    </location>
</feature>
<dbReference type="InterPro" id="IPR036388">
    <property type="entry name" value="WH-like_DNA-bd_sf"/>
</dbReference>
<evidence type="ECO:0000256" key="6">
    <source>
        <dbReference type="RuleBase" id="RU000716"/>
    </source>
</evidence>
<keyword evidence="2 6" id="KW-0805">Transcription regulation</keyword>
<comment type="caution">
    <text evidence="9">The sequence shown here is derived from an EMBL/GenBank/DDBJ whole genome shotgun (WGS) entry which is preliminary data.</text>
</comment>
<evidence type="ECO:0000256" key="5">
    <source>
        <dbReference type="ARBA" id="ARBA00023163"/>
    </source>
</evidence>